<dbReference type="AlphaFoldDB" id="A0A557XZL3"/>
<feature type="region of interest" description="Disordered" evidence="1">
    <location>
        <begin position="15"/>
        <end position="34"/>
    </location>
</feature>
<dbReference type="Proteomes" id="UP000320513">
    <property type="component" value="Unassembled WGS sequence"/>
</dbReference>
<proteinExistence type="predicted"/>
<accession>A0A557XZL3</accession>
<evidence type="ECO:0000256" key="1">
    <source>
        <dbReference type="SAM" id="MobiDB-lite"/>
    </source>
</evidence>
<protein>
    <submittedName>
        <fullName evidence="2">LuxR family transcriptional regulator</fullName>
    </submittedName>
</protein>
<keyword evidence="3" id="KW-1185">Reference proteome</keyword>
<dbReference type="PANTHER" id="PTHR37694:SF1">
    <property type="entry name" value="SLR8022 PROTEIN"/>
    <property type="match status" value="1"/>
</dbReference>
<name>A0A557XZL3_9MYCO</name>
<gene>
    <name evidence="2" type="ORF">FPZ47_03690</name>
</gene>
<dbReference type="InterPro" id="IPR011051">
    <property type="entry name" value="RmlC_Cupin_sf"/>
</dbReference>
<dbReference type="InterPro" id="IPR014710">
    <property type="entry name" value="RmlC-like_jellyroll"/>
</dbReference>
<dbReference type="OrthoDB" id="5190473at2"/>
<dbReference type="RefSeq" id="WP_144946155.1">
    <property type="nucleotide sequence ID" value="NZ_VMQU01000009.1"/>
</dbReference>
<sequence length="116" mass="12291">MESISLTSLASEKLAEATKSHSGRAAHTVHGGHTHELRQTLLALLADHDLSEHDGPAQATLQVLQGHVRLTAGADVWEGEIGDYVVIPQERHALHAVTDSVVLLTVLKTLPSAAPS</sequence>
<organism evidence="2 3">
    <name type="scientific">Mycobacterium helveticum</name>
    <dbReference type="NCBI Taxonomy" id="2592811"/>
    <lineage>
        <taxon>Bacteria</taxon>
        <taxon>Bacillati</taxon>
        <taxon>Actinomycetota</taxon>
        <taxon>Actinomycetes</taxon>
        <taxon>Mycobacteriales</taxon>
        <taxon>Mycobacteriaceae</taxon>
        <taxon>Mycobacterium</taxon>
    </lineage>
</organism>
<comment type="caution">
    <text evidence="2">The sequence shown here is derived from an EMBL/GenBank/DDBJ whole genome shotgun (WGS) entry which is preliminary data.</text>
</comment>
<dbReference type="SUPFAM" id="SSF51182">
    <property type="entry name" value="RmlC-like cupins"/>
    <property type="match status" value="1"/>
</dbReference>
<reference evidence="2 3" key="1">
    <citation type="submission" date="2019-07" db="EMBL/GenBank/DDBJ databases">
        <title>New Mycobacterium species.</title>
        <authorList>
            <person name="Tortoli E."/>
            <person name="Ghielmetti G."/>
            <person name="Friedel U."/>
            <person name="Trovato A."/>
        </authorList>
    </citation>
    <scope>NUCLEOTIDE SEQUENCE [LARGE SCALE GENOMIC DNA]</scope>
    <source>
        <strain evidence="2 3">16-83</strain>
    </source>
</reference>
<evidence type="ECO:0000313" key="3">
    <source>
        <dbReference type="Proteomes" id="UP000320513"/>
    </source>
</evidence>
<dbReference type="Gene3D" id="2.60.120.10">
    <property type="entry name" value="Jelly Rolls"/>
    <property type="match status" value="1"/>
</dbReference>
<evidence type="ECO:0000313" key="2">
    <source>
        <dbReference type="EMBL" id="TVS91703.1"/>
    </source>
</evidence>
<dbReference type="EMBL" id="VMQU01000009">
    <property type="protein sequence ID" value="TVS91703.1"/>
    <property type="molecule type" value="Genomic_DNA"/>
</dbReference>
<dbReference type="PANTHER" id="PTHR37694">
    <property type="entry name" value="SLR8022 PROTEIN"/>
    <property type="match status" value="1"/>
</dbReference>